<dbReference type="Proteomes" id="UP001189429">
    <property type="component" value="Unassembled WGS sequence"/>
</dbReference>
<reference evidence="1" key="1">
    <citation type="submission" date="2023-10" db="EMBL/GenBank/DDBJ databases">
        <authorList>
            <person name="Chen Y."/>
            <person name="Shah S."/>
            <person name="Dougan E. K."/>
            <person name="Thang M."/>
            <person name="Chan C."/>
        </authorList>
    </citation>
    <scope>NUCLEOTIDE SEQUENCE [LARGE SCALE GENOMIC DNA]</scope>
</reference>
<proteinExistence type="predicted"/>
<organism evidence="1 2">
    <name type="scientific">Prorocentrum cordatum</name>
    <dbReference type="NCBI Taxonomy" id="2364126"/>
    <lineage>
        <taxon>Eukaryota</taxon>
        <taxon>Sar</taxon>
        <taxon>Alveolata</taxon>
        <taxon>Dinophyceae</taxon>
        <taxon>Prorocentrales</taxon>
        <taxon>Prorocentraceae</taxon>
        <taxon>Prorocentrum</taxon>
    </lineage>
</organism>
<sequence length="117" mass="12782">VLGAAAGARALSHAECRGRTAREIVQTYKLDRVLSTRRGDPKLAAAMARNDAKLRARALPTPSATRSVSFMQGFPAELLDCGFEELERLSRLEGREGDRARLAVRRRGPGVAARRQP</sequence>
<gene>
    <name evidence="1" type="ORF">PCOR1329_LOCUS78636</name>
</gene>
<evidence type="ECO:0000313" key="1">
    <source>
        <dbReference type="EMBL" id="CAK0901807.1"/>
    </source>
</evidence>
<feature type="non-terminal residue" evidence="1">
    <location>
        <position position="117"/>
    </location>
</feature>
<feature type="non-terminal residue" evidence="1">
    <location>
        <position position="1"/>
    </location>
</feature>
<protein>
    <submittedName>
        <fullName evidence="1">Uncharacterized protein</fullName>
    </submittedName>
</protein>
<dbReference type="EMBL" id="CAUYUJ010020984">
    <property type="protein sequence ID" value="CAK0901807.1"/>
    <property type="molecule type" value="Genomic_DNA"/>
</dbReference>
<name>A0ABN9XSW8_9DINO</name>
<evidence type="ECO:0000313" key="2">
    <source>
        <dbReference type="Proteomes" id="UP001189429"/>
    </source>
</evidence>
<comment type="caution">
    <text evidence="1">The sequence shown here is derived from an EMBL/GenBank/DDBJ whole genome shotgun (WGS) entry which is preliminary data.</text>
</comment>
<keyword evidence="2" id="KW-1185">Reference proteome</keyword>
<accession>A0ABN9XSW8</accession>